<organism evidence="1 2">
    <name type="scientific">Olea europaea subsp. europaea</name>
    <dbReference type="NCBI Taxonomy" id="158383"/>
    <lineage>
        <taxon>Eukaryota</taxon>
        <taxon>Viridiplantae</taxon>
        <taxon>Streptophyta</taxon>
        <taxon>Embryophyta</taxon>
        <taxon>Tracheophyta</taxon>
        <taxon>Spermatophyta</taxon>
        <taxon>Magnoliopsida</taxon>
        <taxon>eudicotyledons</taxon>
        <taxon>Gunneridae</taxon>
        <taxon>Pentapetalae</taxon>
        <taxon>asterids</taxon>
        <taxon>lamiids</taxon>
        <taxon>Lamiales</taxon>
        <taxon>Oleaceae</taxon>
        <taxon>Oleeae</taxon>
        <taxon>Olea</taxon>
    </lineage>
</organism>
<dbReference type="EMBL" id="CACTIH010005669">
    <property type="protein sequence ID" value="CAA3000086.1"/>
    <property type="molecule type" value="Genomic_DNA"/>
</dbReference>
<accession>A0A8S0T8Q3</accession>
<proteinExistence type="predicted"/>
<name>A0A8S0T8Q3_OLEEU</name>
<sequence length="110" mass="12064">MSGHVVAKVGTEPDFKAILGSFMDTVCKPCPGYGRDASRLPGIFRRFLELDVQAMFGMHLVHDKDATWVFMKSISLLHDSKLKNGVESSSLESGVPTLEGFATVVVMLEF</sequence>
<feature type="non-terminal residue" evidence="1">
    <location>
        <position position="110"/>
    </location>
</feature>
<evidence type="ECO:0000313" key="1">
    <source>
        <dbReference type="EMBL" id="CAA3000086.1"/>
    </source>
</evidence>
<protein>
    <submittedName>
        <fullName evidence="1">Uncharacterized protein</fullName>
    </submittedName>
</protein>
<evidence type="ECO:0000313" key="2">
    <source>
        <dbReference type="Proteomes" id="UP000594638"/>
    </source>
</evidence>
<gene>
    <name evidence="1" type="ORF">OLEA9_A081460</name>
</gene>
<dbReference type="AlphaFoldDB" id="A0A8S0T8Q3"/>
<dbReference type="Gramene" id="OE9A081460T1">
    <property type="protein sequence ID" value="OE9A081460C1"/>
    <property type="gene ID" value="OE9A081460"/>
</dbReference>
<keyword evidence="2" id="KW-1185">Reference proteome</keyword>
<reference evidence="1 2" key="1">
    <citation type="submission" date="2019-12" db="EMBL/GenBank/DDBJ databases">
        <authorList>
            <person name="Alioto T."/>
            <person name="Alioto T."/>
            <person name="Gomez Garrido J."/>
        </authorList>
    </citation>
    <scope>NUCLEOTIDE SEQUENCE [LARGE SCALE GENOMIC DNA]</scope>
</reference>
<comment type="caution">
    <text evidence="1">The sequence shown here is derived from an EMBL/GenBank/DDBJ whole genome shotgun (WGS) entry which is preliminary data.</text>
</comment>
<dbReference type="Proteomes" id="UP000594638">
    <property type="component" value="Unassembled WGS sequence"/>
</dbReference>